<evidence type="ECO:0000313" key="1">
    <source>
        <dbReference type="EMBL" id="SFU88321.1"/>
    </source>
</evidence>
<gene>
    <name evidence="1" type="ORF">SAMN04487955_11227</name>
</gene>
<dbReference type="RefSeq" id="WP_089796882.1">
    <property type="nucleotide sequence ID" value="NZ_FPBP01000012.1"/>
</dbReference>
<sequence length="326" mass="36845">MPPSHLALLSRLHHPLVRDLAWVILAPDLIVTPYPGRPSASELGLGDDATLQAWLSHLEQSPQELQRYLGETLAGRMGLYHERLWQFLLEHAPAIRLLAHNQRILRGKLTLGELDLLYRRKDDPTPVHLEVAIKFYLGVPDGPGAATDQARWIGPSGADSLAIKRERLHRHQLPLSGMAEAREAIRSAVGETAYAANGPMLVERRLAMPGVLFYPWHAHLPAPREAGPEHLSGQWLFWRDWQRWRASQPAGTRGAWLSRPHWFAEPRDEQLWSMQALGSGLTRHFQLFASPLQLVVLTPDGQRQRLFLVADDWPRQIPLPPMSTDA</sequence>
<dbReference type="STRING" id="463301.SAMN04487955_11227"/>
<name>A0A1I7JSZ0_9GAMM</name>
<accession>A0A1I7JSZ0</accession>
<keyword evidence="2" id="KW-1185">Reference proteome</keyword>
<dbReference type="OrthoDB" id="378654at2"/>
<evidence type="ECO:0000313" key="2">
    <source>
        <dbReference type="Proteomes" id="UP000198693"/>
    </source>
</evidence>
<dbReference type="Pfam" id="PF08907">
    <property type="entry name" value="DUF1853"/>
    <property type="match status" value="1"/>
</dbReference>
<protein>
    <recommendedName>
        <fullName evidence="3">DUF1853 domain-containing protein</fullName>
    </recommendedName>
</protein>
<dbReference type="InterPro" id="IPR015003">
    <property type="entry name" value="DUF1853"/>
</dbReference>
<dbReference type="AlphaFoldDB" id="A0A1I7JSZ0"/>
<proteinExistence type="predicted"/>
<dbReference type="Proteomes" id="UP000198693">
    <property type="component" value="Unassembled WGS sequence"/>
</dbReference>
<organism evidence="1 2">
    <name type="scientific">Halomonas korlensis</name>
    <dbReference type="NCBI Taxonomy" id="463301"/>
    <lineage>
        <taxon>Bacteria</taxon>
        <taxon>Pseudomonadati</taxon>
        <taxon>Pseudomonadota</taxon>
        <taxon>Gammaproteobacteria</taxon>
        <taxon>Oceanospirillales</taxon>
        <taxon>Halomonadaceae</taxon>
        <taxon>Halomonas</taxon>
    </lineage>
</organism>
<reference evidence="2" key="1">
    <citation type="submission" date="2016-10" db="EMBL/GenBank/DDBJ databases">
        <authorList>
            <person name="Varghese N."/>
            <person name="Submissions S."/>
        </authorList>
    </citation>
    <scope>NUCLEOTIDE SEQUENCE [LARGE SCALE GENOMIC DNA]</scope>
    <source>
        <strain evidence="2">CGMCC 1.6981</strain>
    </source>
</reference>
<evidence type="ECO:0008006" key="3">
    <source>
        <dbReference type="Google" id="ProtNLM"/>
    </source>
</evidence>
<dbReference type="EMBL" id="FPBP01000012">
    <property type="protein sequence ID" value="SFU88321.1"/>
    <property type="molecule type" value="Genomic_DNA"/>
</dbReference>